<proteinExistence type="inferred from homology"/>
<keyword evidence="3 7" id="KW-0963">Cytoplasm</keyword>
<dbReference type="InterPro" id="IPR050438">
    <property type="entry name" value="LMW_PTPase"/>
</dbReference>
<dbReference type="InterPro" id="IPR017867">
    <property type="entry name" value="Tyr_phospatase_low_mol_wt"/>
</dbReference>
<evidence type="ECO:0000256" key="7">
    <source>
        <dbReference type="RuleBase" id="RU368115"/>
    </source>
</evidence>
<keyword evidence="10" id="KW-1185">Reference proteome</keyword>
<evidence type="ECO:0000256" key="2">
    <source>
        <dbReference type="ARBA" id="ARBA00011063"/>
    </source>
</evidence>
<comment type="catalytic activity">
    <reaction evidence="7">
        <text>O-phospho-L-tyrosyl-[protein] + H2O = L-tyrosyl-[protein] + phosphate</text>
        <dbReference type="Rhea" id="RHEA:10684"/>
        <dbReference type="Rhea" id="RHEA-COMP:10136"/>
        <dbReference type="Rhea" id="RHEA-COMP:20101"/>
        <dbReference type="ChEBI" id="CHEBI:15377"/>
        <dbReference type="ChEBI" id="CHEBI:43474"/>
        <dbReference type="ChEBI" id="CHEBI:46858"/>
        <dbReference type="ChEBI" id="CHEBI:61978"/>
        <dbReference type="EC" id="3.1.3.48"/>
    </reaction>
</comment>
<evidence type="ECO:0000313" key="10">
    <source>
        <dbReference type="Proteomes" id="UP000005203"/>
    </source>
</evidence>
<sequence length="171" mass="20089">MTEKKRVLMICLGNLCRSPIAEAVFYDQINKLGLSDSWEVDSAAIIGYHIGKNPDHRSMSIIREKGITDYSHKARQITRDDFFKFDWILAMDNSNIKYLNSMKPPNTTAKIELLGKYDPEGELTIRDPYYVYCFNMMFTLLDFIRYMNNVCEVQKHFWKNIKINNQIEALK</sequence>
<dbReference type="InterPro" id="IPR002115">
    <property type="entry name" value="Tyr_Pase_low_mol_wt_mml"/>
</dbReference>
<dbReference type="RefSeq" id="XP_006564300.1">
    <property type="nucleotide sequence ID" value="XM_006564237.3"/>
</dbReference>
<dbReference type="PANTHER" id="PTHR11717">
    <property type="entry name" value="LOW MOLECULAR WEIGHT PROTEIN TYROSINE PHOSPHATASE"/>
    <property type="match status" value="1"/>
</dbReference>
<dbReference type="InterPro" id="IPR023485">
    <property type="entry name" value="Ptyr_pPase"/>
</dbReference>
<dbReference type="EC" id="3.1.3.2" evidence="7"/>
<protein>
    <recommendedName>
        <fullName evidence="7">Low molecular weight phosphotyrosine protein phosphatase</fullName>
        <shortName evidence="7">LMW-PTP</shortName>
        <shortName evidence="7">LMW-PTPase</shortName>
        <ecNumber evidence="7">3.1.3.2</ecNumber>
        <ecNumber evidence="7">3.1.3.48</ecNumber>
    </recommendedName>
    <alternativeName>
        <fullName evidence="7">Low molecular weight cytosolic acid phosphatase</fullName>
    </alternativeName>
</protein>
<dbReference type="Pfam" id="PF01451">
    <property type="entry name" value="LMWPc"/>
    <property type="match status" value="1"/>
</dbReference>
<dbReference type="PRINTS" id="PR00719">
    <property type="entry name" value="LMWPTPASE"/>
</dbReference>
<reference evidence="9" key="1">
    <citation type="submission" date="2021-01" db="UniProtKB">
        <authorList>
            <consortium name="EnsemblMetazoa"/>
        </authorList>
    </citation>
    <scope>IDENTIFICATION</scope>
    <source>
        <strain evidence="9">DH4</strain>
    </source>
</reference>
<comment type="subcellular location">
    <subcellularLocation>
        <location evidence="1 7">Cytoplasm</location>
    </subcellularLocation>
</comment>
<dbReference type="SMART" id="SM00226">
    <property type="entry name" value="LMWPc"/>
    <property type="match status" value="1"/>
</dbReference>
<evidence type="ECO:0000259" key="8">
    <source>
        <dbReference type="SMART" id="SM00226"/>
    </source>
</evidence>
<comment type="function">
    <text evidence="7">Acts on tyrosine phosphorylated proteins, low-MW aryl phosphates and natural and synthetic acyl phosphates.</text>
</comment>
<evidence type="ECO:0000256" key="3">
    <source>
        <dbReference type="ARBA" id="ARBA00022490"/>
    </source>
</evidence>
<organism evidence="9">
    <name type="scientific">Apis mellifera</name>
    <name type="common">Honeybee</name>
    <dbReference type="NCBI Taxonomy" id="7460"/>
    <lineage>
        <taxon>Eukaryota</taxon>
        <taxon>Metazoa</taxon>
        <taxon>Ecdysozoa</taxon>
        <taxon>Arthropoda</taxon>
        <taxon>Hexapoda</taxon>
        <taxon>Insecta</taxon>
        <taxon>Pterygota</taxon>
        <taxon>Neoptera</taxon>
        <taxon>Endopterygota</taxon>
        <taxon>Hymenoptera</taxon>
        <taxon>Apocrita</taxon>
        <taxon>Aculeata</taxon>
        <taxon>Apoidea</taxon>
        <taxon>Anthophila</taxon>
        <taxon>Apidae</taxon>
        <taxon>Apis</taxon>
    </lineage>
</organism>
<evidence type="ECO:0000256" key="5">
    <source>
        <dbReference type="ARBA" id="ARBA00022912"/>
    </source>
</evidence>
<comment type="catalytic activity">
    <reaction evidence="7">
        <text>a phosphate monoester + H2O = an alcohol + phosphate</text>
        <dbReference type="Rhea" id="RHEA:15017"/>
        <dbReference type="ChEBI" id="CHEBI:15377"/>
        <dbReference type="ChEBI" id="CHEBI:30879"/>
        <dbReference type="ChEBI" id="CHEBI:43474"/>
        <dbReference type="ChEBI" id="CHEBI:67140"/>
        <dbReference type="EC" id="3.1.3.2"/>
    </reaction>
</comment>
<keyword evidence="4 7" id="KW-0378">Hydrolase</keyword>
<evidence type="ECO:0000256" key="1">
    <source>
        <dbReference type="ARBA" id="ARBA00004496"/>
    </source>
</evidence>
<accession>A0A7M7GWC2</accession>
<dbReference type="SUPFAM" id="SSF52788">
    <property type="entry name" value="Phosphotyrosine protein phosphatases I"/>
    <property type="match status" value="1"/>
</dbReference>
<dbReference type="FunFam" id="3.40.50.2300:FF:000105">
    <property type="entry name" value="Low molecular weight phosphotyrosine protein"/>
    <property type="match status" value="1"/>
</dbReference>
<evidence type="ECO:0000256" key="4">
    <source>
        <dbReference type="ARBA" id="ARBA00022801"/>
    </source>
</evidence>
<dbReference type="CDD" id="cd16343">
    <property type="entry name" value="LMWPTP"/>
    <property type="match status" value="1"/>
</dbReference>
<dbReference type="GeneID" id="727300"/>
<accession>A0A8B6YZJ1</accession>
<dbReference type="EnsemblMetazoa" id="XM_006564237">
    <property type="protein sequence ID" value="XP_006564300"/>
    <property type="gene ID" value="LOC727300"/>
</dbReference>
<dbReference type="PANTHER" id="PTHR11717:SF7">
    <property type="entry name" value="LOW MOLECULAR WEIGHT PHOSPHOTYROSINE PROTEIN PHOSPHATASE"/>
    <property type="match status" value="1"/>
</dbReference>
<evidence type="ECO:0000256" key="6">
    <source>
        <dbReference type="PIRSR" id="PIRSR617867-1"/>
    </source>
</evidence>
<reference evidence="11" key="2">
    <citation type="submission" date="2025-04" db="UniProtKB">
        <authorList>
            <consortium name="RefSeq"/>
        </authorList>
    </citation>
    <scope>IDENTIFICATION</scope>
    <source>
        <strain evidence="11">DH4</strain>
        <tissue evidence="11">Whole body</tissue>
    </source>
</reference>
<feature type="active site" description="Proton donor" evidence="6">
    <location>
        <position position="127"/>
    </location>
</feature>
<feature type="active site" description="Nucleophile" evidence="6">
    <location>
        <position position="11"/>
    </location>
</feature>
<feature type="active site" evidence="6">
    <location>
        <position position="17"/>
    </location>
</feature>
<dbReference type="InterPro" id="IPR036196">
    <property type="entry name" value="Ptyr_pPase_sf"/>
</dbReference>
<dbReference type="GO" id="GO:0005737">
    <property type="term" value="C:cytoplasm"/>
    <property type="evidence" value="ECO:0007669"/>
    <property type="project" value="UniProtKB-SubCell"/>
</dbReference>
<name>A0A7M7GWC2_APIME</name>
<keyword evidence="5 7" id="KW-0904">Protein phosphatase</keyword>
<dbReference type="Proteomes" id="UP000005203">
    <property type="component" value="Linkage group LG2"/>
</dbReference>
<gene>
    <name evidence="9" type="primary">727300</name>
    <name evidence="11" type="synonym">LOC727300</name>
</gene>
<dbReference type="GO" id="GO:0004726">
    <property type="term" value="F:non-membrane spanning protein tyrosine phosphatase activity"/>
    <property type="evidence" value="ECO:0007669"/>
    <property type="project" value="InterPro"/>
</dbReference>
<dbReference type="OrthoDB" id="3388at2759"/>
<evidence type="ECO:0000313" key="11">
    <source>
        <dbReference type="RefSeq" id="XP_006564300.1"/>
    </source>
</evidence>
<feature type="domain" description="Phosphotyrosine protein phosphatase I" evidence="8">
    <location>
        <begin position="5"/>
        <end position="150"/>
    </location>
</feature>
<dbReference type="Gene3D" id="3.40.50.2300">
    <property type="match status" value="1"/>
</dbReference>
<comment type="similarity">
    <text evidence="2 7">Belongs to the low molecular weight phosphotyrosine protein phosphatase family.</text>
</comment>
<dbReference type="PRINTS" id="PR00720">
    <property type="entry name" value="MAMMALPTPASE"/>
</dbReference>
<dbReference type="GO" id="GO:0003993">
    <property type="term" value="F:acid phosphatase activity"/>
    <property type="evidence" value="ECO:0007669"/>
    <property type="project" value="UniProtKB-UniRule"/>
</dbReference>
<dbReference type="AlphaFoldDB" id="A0A7M7GWC2"/>
<evidence type="ECO:0000313" key="9">
    <source>
        <dbReference type="EnsemblMetazoa" id="XP_006564300"/>
    </source>
</evidence>
<dbReference type="EC" id="3.1.3.48" evidence="7"/>